<dbReference type="AlphaFoldDB" id="A0A426D3R5"/>
<reference evidence="3 4" key="1">
    <citation type="submission" date="2018-08" db="EMBL/GenBank/DDBJ databases">
        <title>Genome Lactobacillus garii FI11369.</title>
        <authorList>
            <person name="Diaz M."/>
            <person name="Narbad A."/>
        </authorList>
    </citation>
    <scope>NUCLEOTIDE SEQUENCE [LARGE SCALE GENOMIC DNA]</scope>
    <source>
        <strain evidence="3 4">FI11369</strain>
    </source>
</reference>
<name>A0A426D3R5_9LACO</name>
<sequence length="169" mass="18421">MKTITRVGLVTVLVTGIGTGSVFAAQKRTTRPSTQQSNASLQAGALKLNHLKNVKTQKSTVNGQRQVTFHVNISNSGQTEVVLSGSNFRLQSHGKTYYAQNAATINLNSKQSNHSFFFETLHAHRMLTGTVIFDVPNTVLTDQQTQLIFTNSPFGKQSQTLGVTTLLTK</sequence>
<evidence type="ECO:0000313" key="4">
    <source>
        <dbReference type="Proteomes" id="UP000283633"/>
    </source>
</evidence>
<dbReference type="Pfam" id="PF11611">
    <property type="entry name" value="DUF4352"/>
    <property type="match status" value="1"/>
</dbReference>
<evidence type="ECO:0000259" key="2">
    <source>
        <dbReference type="Pfam" id="PF11611"/>
    </source>
</evidence>
<proteinExistence type="predicted"/>
<dbReference type="Proteomes" id="UP000283633">
    <property type="component" value="Unassembled WGS sequence"/>
</dbReference>
<dbReference type="EMBL" id="QWZQ01000082">
    <property type="protein sequence ID" value="RRK09236.1"/>
    <property type="molecule type" value="Genomic_DNA"/>
</dbReference>
<evidence type="ECO:0000313" key="3">
    <source>
        <dbReference type="EMBL" id="RRK09236.1"/>
    </source>
</evidence>
<keyword evidence="1" id="KW-0732">Signal</keyword>
<comment type="caution">
    <text evidence="3">The sequence shown here is derived from an EMBL/GenBank/DDBJ whole genome shotgun (WGS) entry which is preliminary data.</text>
</comment>
<dbReference type="RefSeq" id="WP_125073407.1">
    <property type="nucleotide sequence ID" value="NZ_QWZQ01000082.1"/>
</dbReference>
<dbReference type="OrthoDB" id="9950792at2"/>
<organism evidence="3 4">
    <name type="scientific">Lactiplantibacillus garii</name>
    <dbReference type="NCBI Taxonomy" id="2306423"/>
    <lineage>
        <taxon>Bacteria</taxon>
        <taxon>Bacillati</taxon>
        <taxon>Bacillota</taxon>
        <taxon>Bacilli</taxon>
        <taxon>Lactobacillales</taxon>
        <taxon>Lactobacillaceae</taxon>
        <taxon>Lactiplantibacillus</taxon>
    </lineage>
</organism>
<accession>A0A426D3R5</accession>
<gene>
    <name evidence="3" type="ORF">D1831_13825</name>
</gene>
<protein>
    <submittedName>
        <fullName evidence="3">DUF4352 domain-containing protein</fullName>
    </submittedName>
</protein>
<evidence type="ECO:0000256" key="1">
    <source>
        <dbReference type="ARBA" id="ARBA00022729"/>
    </source>
</evidence>
<dbReference type="InterPro" id="IPR029051">
    <property type="entry name" value="DUF4352"/>
</dbReference>
<dbReference type="InterPro" id="IPR029050">
    <property type="entry name" value="Immunoprotect_excell_Ig-like"/>
</dbReference>
<dbReference type="Gene3D" id="2.60.40.1240">
    <property type="match status" value="1"/>
</dbReference>
<keyword evidence="4" id="KW-1185">Reference proteome</keyword>
<feature type="domain" description="DUF4352" evidence="2">
    <location>
        <begin position="58"/>
        <end position="157"/>
    </location>
</feature>